<comment type="caution">
    <text evidence="4">The sequence shown here is derived from an EMBL/GenBank/DDBJ whole genome shotgun (WGS) entry which is preliminary data.</text>
</comment>
<protein>
    <submittedName>
        <fullName evidence="4">Transcriptional regulator</fullName>
    </submittedName>
</protein>
<gene>
    <name evidence="4" type="ORF">GCM10017044_28550</name>
</gene>
<evidence type="ECO:0000256" key="1">
    <source>
        <dbReference type="ARBA" id="ARBA00023125"/>
    </source>
</evidence>
<dbReference type="Gene3D" id="1.10.10.10">
    <property type="entry name" value="Winged helix-like DNA-binding domain superfamily/Winged helix DNA-binding domain"/>
    <property type="match status" value="1"/>
</dbReference>
<dbReference type="InterPro" id="IPR001867">
    <property type="entry name" value="OmpR/PhoB-type_DNA-bd"/>
</dbReference>
<sequence length="537" mass="60053">MNEVRRKTYCFDRFEVDLTRFELRQDGERAHIEPQVLSLLILLLENRDKMVTKDEVIDEVWDGRIVSETAVASRLKAARKAIGDNGKDQLLIKTIHGRGFRFIGEVTEKLTSPPQTLTSPTAVSMPIPDQSFMPAPIQNWDEGGRPSIAVLPFVYTGEPHPHQVIADALPADIIMDLSRLHWLFVIARGSSFRFRGADTDPQTIGTALKVRYCLMGTIEVSSQTVHIGVSLVDTNTSETVWSDKYTGALSELQQMRPDIEASIVSSLEQRIPQHEVKLARSKPATELDAWASFHLGFDHMYRFTREDNAVAAELFQHSLKLDPYFTRSLAGLSFTHFQKAFLRLAPDTQAELDAARTLAHQALDSDRLDPFAHFSVGRSCWLDGELQDAVQWFDSATALSPSFAQGRYNRGLVNVMAGKPVEADTDLAVALSLSPLDPLAYAMVSSRSLVQLQLNEYEQAAHFAEKAARMPGAHRHIELIAALTAHLVGRSDDAQRWISKARQSDPDLNAVTFFQAFPFAQTKSRELIERTLKDMGL</sequence>
<dbReference type="SUPFAM" id="SSF46894">
    <property type="entry name" value="C-terminal effector domain of the bipartite response regulators"/>
    <property type="match status" value="1"/>
</dbReference>
<evidence type="ECO:0000256" key="2">
    <source>
        <dbReference type="PROSITE-ProRule" id="PRU01091"/>
    </source>
</evidence>
<dbReference type="Gene3D" id="3.40.50.10070">
    <property type="entry name" value="TolB, N-terminal domain"/>
    <property type="match status" value="1"/>
</dbReference>
<proteinExistence type="predicted"/>
<feature type="DNA-binding region" description="OmpR/PhoB-type" evidence="2">
    <location>
        <begin position="6"/>
        <end position="104"/>
    </location>
</feature>
<dbReference type="InterPro" id="IPR036388">
    <property type="entry name" value="WH-like_DNA-bd_sf"/>
</dbReference>
<feature type="domain" description="OmpR/PhoB-type" evidence="3">
    <location>
        <begin position="6"/>
        <end position="104"/>
    </location>
</feature>
<keyword evidence="5" id="KW-1185">Reference proteome</keyword>
<dbReference type="EMBL" id="BNCI01000002">
    <property type="protein sequence ID" value="GHF31322.1"/>
    <property type="molecule type" value="Genomic_DNA"/>
</dbReference>
<evidence type="ECO:0000259" key="3">
    <source>
        <dbReference type="PROSITE" id="PS51755"/>
    </source>
</evidence>
<dbReference type="AlphaFoldDB" id="A0A919AY42"/>
<evidence type="ECO:0000313" key="5">
    <source>
        <dbReference type="Proteomes" id="UP000630923"/>
    </source>
</evidence>
<dbReference type="InterPro" id="IPR016032">
    <property type="entry name" value="Sig_transdc_resp-reg_C-effctor"/>
</dbReference>
<dbReference type="CDD" id="cd00383">
    <property type="entry name" value="trans_reg_C"/>
    <property type="match status" value="1"/>
</dbReference>
<dbReference type="SMART" id="SM00862">
    <property type="entry name" value="Trans_reg_C"/>
    <property type="match status" value="1"/>
</dbReference>
<dbReference type="GO" id="GO:0000160">
    <property type="term" value="P:phosphorelay signal transduction system"/>
    <property type="evidence" value="ECO:0007669"/>
    <property type="project" value="InterPro"/>
</dbReference>
<reference evidence="4" key="2">
    <citation type="submission" date="2020-09" db="EMBL/GenBank/DDBJ databases">
        <authorList>
            <person name="Sun Q."/>
            <person name="Kim S."/>
        </authorList>
    </citation>
    <scope>NUCLEOTIDE SEQUENCE</scope>
    <source>
        <strain evidence="4">KCTC 42590</strain>
    </source>
</reference>
<dbReference type="Proteomes" id="UP000630923">
    <property type="component" value="Unassembled WGS sequence"/>
</dbReference>
<dbReference type="Gene3D" id="1.25.40.10">
    <property type="entry name" value="Tetratricopeptide repeat domain"/>
    <property type="match status" value="1"/>
</dbReference>
<organism evidence="4 5">
    <name type="scientific">Kordiimonas sediminis</name>
    <dbReference type="NCBI Taxonomy" id="1735581"/>
    <lineage>
        <taxon>Bacteria</taxon>
        <taxon>Pseudomonadati</taxon>
        <taxon>Pseudomonadota</taxon>
        <taxon>Alphaproteobacteria</taxon>
        <taxon>Kordiimonadales</taxon>
        <taxon>Kordiimonadaceae</taxon>
        <taxon>Kordiimonas</taxon>
    </lineage>
</organism>
<dbReference type="GO" id="GO:0006355">
    <property type="term" value="P:regulation of DNA-templated transcription"/>
    <property type="evidence" value="ECO:0007669"/>
    <property type="project" value="InterPro"/>
</dbReference>
<reference evidence="4" key="1">
    <citation type="journal article" date="2014" name="Int. J. Syst. Evol. Microbiol.">
        <title>Complete genome sequence of Corynebacterium casei LMG S-19264T (=DSM 44701T), isolated from a smear-ripened cheese.</title>
        <authorList>
            <consortium name="US DOE Joint Genome Institute (JGI-PGF)"/>
            <person name="Walter F."/>
            <person name="Albersmeier A."/>
            <person name="Kalinowski J."/>
            <person name="Ruckert C."/>
        </authorList>
    </citation>
    <scope>NUCLEOTIDE SEQUENCE</scope>
    <source>
        <strain evidence="4">KCTC 42590</strain>
    </source>
</reference>
<accession>A0A919AY42</accession>
<name>A0A919AY42_9PROT</name>
<dbReference type="InterPro" id="IPR011990">
    <property type="entry name" value="TPR-like_helical_dom_sf"/>
</dbReference>
<evidence type="ECO:0000313" key="4">
    <source>
        <dbReference type="EMBL" id="GHF31322.1"/>
    </source>
</evidence>
<dbReference type="GO" id="GO:0003677">
    <property type="term" value="F:DNA binding"/>
    <property type="evidence" value="ECO:0007669"/>
    <property type="project" value="UniProtKB-UniRule"/>
</dbReference>
<dbReference type="SUPFAM" id="SSF48452">
    <property type="entry name" value="TPR-like"/>
    <property type="match status" value="1"/>
</dbReference>
<dbReference type="Pfam" id="PF00486">
    <property type="entry name" value="Trans_reg_C"/>
    <property type="match status" value="1"/>
</dbReference>
<dbReference type="PROSITE" id="PS51755">
    <property type="entry name" value="OMPR_PHOB"/>
    <property type="match status" value="1"/>
</dbReference>
<keyword evidence="1 2" id="KW-0238">DNA-binding</keyword>